<gene>
    <name evidence="1" type="primary">RE1_2897</name>
    <name evidence="1" type="ORF">CK203_077994</name>
</gene>
<dbReference type="PANTHER" id="PTHR11439">
    <property type="entry name" value="GAG-POL-RELATED RETROTRANSPOSON"/>
    <property type="match status" value="1"/>
</dbReference>
<evidence type="ECO:0000313" key="1">
    <source>
        <dbReference type="EMBL" id="RVW34851.1"/>
    </source>
</evidence>
<dbReference type="CDD" id="cd09272">
    <property type="entry name" value="RNase_HI_RT_Ty1"/>
    <property type="match status" value="1"/>
</dbReference>
<evidence type="ECO:0000313" key="2">
    <source>
        <dbReference type="Proteomes" id="UP000288805"/>
    </source>
</evidence>
<dbReference type="InterPro" id="IPR043502">
    <property type="entry name" value="DNA/RNA_pol_sf"/>
</dbReference>
<accession>A0A438DHC7</accession>
<organism evidence="1 2">
    <name type="scientific">Vitis vinifera</name>
    <name type="common">Grape</name>
    <dbReference type="NCBI Taxonomy" id="29760"/>
    <lineage>
        <taxon>Eukaryota</taxon>
        <taxon>Viridiplantae</taxon>
        <taxon>Streptophyta</taxon>
        <taxon>Embryophyta</taxon>
        <taxon>Tracheophyta</taxon>
        <taxon>Spermatophyta</taxon>
        <taxon>Magnoliopsida</taxon>
        <taxon>eudicotyledons</taxon>
        <taxon>Gunneridae</taxon>
        <taxon>Pentapetalae</taxon>
        <taxon>rosids</taxon>
        <taxon>Vitales</taxon>
        <taxon>Vitaceae</taxon>
        <taxon>Viteae</taxon>
        <taxon>Vitis</taxon>
    </lineage>
</organism>
<protein>
    <submittedName>
        <fullName evidence="1">Retrovirus-related Pol polyprotein from transposon RE1</fullName>
    </submittedName>
</protein>
<dbReference type="SUPFAM" id="SSF56672">
    <property type="entry name" value="DNA/RNA polymerases"/>
    <property type="match status" value="1"/>
</dbReference>
<sequence length="264" mass="30012">MKDLGSLIYFLGLEVHYSPYSISLNQHKYVSDLVATTSLQGATFVDTPMELNVKLHKKEDDLLADPSLYRKLVGSLVYLTITRPDISFAVQQVSQFLQTPRHLHLATVRRIICYVQGTSTRGLFFPTGNSTHFAAYSDALISWKSKKQDRVSKSSTKSEYRAMSLACFEIIWLRGLLAELDFSETNYTPLHAENTSAIQITVNPVYHERTKHIEVDCHSIREAFEARVITLPHVSTNLQIVDIFTKALPRHRHCLLSSKLMLVD</sequence>
<name>A0A438DHC7_VITVI</name>
<dbReference type="PANTHER" id="PTHR11439:SF497">
    <property type="entry name" value="CYSTEINE-RICH RLK (RECEPTOR-LIKE PROTEIN KINASE) 8"/>
    <property type="match status" value="1"/>
</dbReference>
<dbReference type="AlphaFoldDB" id="A0A438DHC7"/>
<proteinExistence type="predicted"/>
<dbReference type="EMBL" id="QGNW01001623">
    <property type="protein sequence ID" value="RVW34851.1"/>
    <property type="molecule type" value="Genomic_DNA"/>
</dbReference>
<dbReference type="Proteomes" id="UP000288805">
    <property type="component" value="Unassembled WGS sequence"/>
</dbReference>
<comment type="caution">
    <text evidence="1">The sequence shown here is derived from an EMBL/GenBank/DDBJ whole genome shotgun (WGS) entry which is preliminary data.</text>
</comment>
<reference evidence="1 2" key="1">
    <citation type="journal article" date="2018" name="PLoS Genet.">
        <title>Population sequencing reveals clonal diversity and ancestral inbreeding in the grapevine cultivar Chardonnay.</title>
        <authorList>
            <person name="Roach M.J."/>
            <person name="Johnson D.L."/>
            <person name="Bohlmann J."/>
            <person name="van Vuuren H.J."/>
            <person name="Jones S.J."/>
            <person name="Pretorius I.S."/>
            <person name="Schmidt S.A."/>
            <person name="Borneman A.R."/>
        </authorList>
    </citation>
    <scope>NUCLEOTIDE SEQUENCE [LARGE SCALE GENOMIC DNA]</scope>
    <source>
        <strain evidence="2">cv. Chardonnay</strain>
        <tissue evidence="1">Leaf</tissue>
    </source>
</reference>